<dbReference type="RefSeq" id="WP_182836744.1">
    <property type="nucleotide sequence ID" value="NZ_BAAABQ010000021.1"/>
</dbReference>
<dbReference type="CDD" id="cd00156">
    <property type="entry name" value="REC"/>
    <property type="match status" value="1"/>
</dbReference>
<dbReference type="CDD" id="cd16922">
    <property type="entry name" value="HATPase_EvgS-ArcB-TorS-like"/>
    <property type="match status" value="1"/>
</dbReference>
<accession>A0ABR6BC15</accession>
<dbReference type="InterPro" id="IPR003594">
    <property type="entry name" value="HATPase_dom"/>
</dbReference>
<dbReference type="EC" id="2.7.13.3" evidence="3"/>
<dbReference type="InterPro" id="IPR004358">
    <property type="entry name" value="Sig_transdc_His_kin-like_C"/>
</dbReference>
<dbReference type="EMBL" id="JACJID010000001">
    <property type="protein sequence ID" value="MBA8924407.1"/>
    <property type="molecule type" value="Genomic_DNA"/>
</dbReference>
<dbReference type="InterPro" id="IPR050736">
    <property type="entry name" value="Sensor_HK_Regulatory"/>
</dbReference>
<feature type="domain" description="Histidine kinase" evidence="9">
    <location>
        <begin position="229"/>
        <end position="449"/>
    </location>
</feature>
<keyword evidence="4" id="KW-0597">Phosphoprotein</keyword>
<evidence type="ECO:0000256" key="8">
    <source>
        <dbReference type="SAM" id="Coils"/>
    </source>
</evidence>
<dbReference type="SMART" id="SM00387">
    <property type="entry name" value="HATPase_c"/>
    <property type="match status" value="1"/>
</dbReference>
<protein>
    <recommendedName>
        <fullName evidence="3">histidine kinase</fullName>
        <ecNumber evidence="3">2.7.13.3</ecNumber>
    </recommendedName>
</protein>
<dbReference type="GO" id="GO:0016301">
    <property type="term" value="F:kinase activity"/>
    <property type="evidence" value="ECO:0007669"/>
    <property type="project" value="UniProtKB-KW"/>
</dbReference>
<dbReference type="Pfam" id="PF02518">
    <property type="entry name" value="HATPase_c"/>
    <property type="match status" value="1"/>
</dbReference>
<keyword evidence="6 10" id="KW-0418">Kinase</keyword>
<feature type="coiled-coil region" evidence="8">
    <location>
        <begin position="146"/>
        <end position="194"/>
    </location>
</feature>
<dbReference type="InterPro" id="IPR005467">
    <property type="entry name" value="His_kinase_dom"/>
</dbReference>
<evidence type="ECO:0000256" key="3">
    <source>
        <dbReference type="ARBA" id="ARBA00012438"/>
    </source>
</evidence>
<keyword evidence="5" id="KW-0808">Transferase</keyword>
<dbReference type="InterPro" id="IPR036097">
    <property type="entry name" value="HisK_dim/P_sf"/>
</dbReference>
<comment type="subcellular location">
    <subcellularLocation>
        <location evidence="2">Cell membrane</location>
    </subcellularLocation>
</comment>
<keyword evidence="7" id="KW-0902">Two-component regulatory system</keyword>
<dbReference type="Gene3D" id="3.30.565.10">
    <property type="entry name" value="Histidine kinase-like ATPase, C-terminal domain"/>
    <property type="match status" value="1"/>
</dbReference>
<evidence type="ECO:0000256" key="7">
    <source>
        <dbReference type="ARBA" id="ARBA00023012"/>
    </source>
</evidence>
<sequence>MTGQTLLALQLHEDSDVFLLRQRGREVARAAGLDAQDQIRVATALSDLGRILLGGSSEVTATFRLSADRPAALDVELVWPGERVCPELPGWAAATRLLDEVVPSARAEFQVLTLRKKLPMDSLPPTVPQLERLRAELSELRPASALDELRAQNQDLLVTLDNLERKQRELVRLNEELEETNRGVLALYSELSSELDQTNQGVLALYAELDQKSRELTQASEAKTRFWSSVSHELRTPVNSVVGLARLLLGPGGDPLGPEQHRQLSLINRSAENLLALIGQLLDVAKAESGRLEVKAAPVDLRLVFAGLHDTLRPTSAHSAVALRVEPPADPACLVTDETMLVHVLRNLLSNGLKFTERGEVRLTAEPEPDTGWWRFTVSDTGIGIPSDQQHLVFEEFHQVPNPLQARSAGTGLGLPYARRLAEVLGGELTLSSTVGAGTEVVLRLPAEVSPEPGVGTVLLVVDDDTLRTRLRHLIVPLAQRVLEAGDVESALVATRQAHPDVVVFEEAEGWQRLSAWREGELAVVPAVVLTAADAVEAPTAPLVTVLHKSRLSPDTVGEALRRALGLLVDRS</sequence>
<evidence type="ECO:0000256" key="1">
    <source>
        <dbReference type="ARBA" id="ARBA00000085"/>
    </source>
</evidence>
<evidence type="ECO:0000259" key="9">
    <source>
        <dbReference type="PROSITE" id="PS50109"/>
    </source>
</evidence>
<dbReference type="SUPFAM" id="SSF55874">
    <property type="entry name" value="ATPase domain of HSP90 chaperone/DNA topoisomerase II/histidine kinase"/>
    <property type="match status" value="1"/>
</dbReference>
<dbReference type="PROSITE" id="PS50109">
    <property type="entry name" value="HIS_KIN"/>
    <property type="match status" value="1"/>
</dbReference>
<dbReference type="Proteomes" id="UP000517916">
    <property type="component" value="Unassembled WGS sequence"/>
</dbReference>
<evidence type="ECO:0000313" key="10">
    <source>
        <dbReference type="EMBL" id="MBA8924407.1"/>
    </source>
</evidence>
<dbReference type="InterPro" id="IPR011006">
    <property type="entry name" value="CheY-like_superfamily"/>
</dbReference>
<reference evidence="10 11" key="1">
    <citation type="submission" date="2020-08" db="EMBL/GenBank/DDBJ databases">
        <title>Genomic Encyclopedia of Archaeal and Bacterial Type Strains, Phase II (KMG-II): from individual species to whole genera.</title>
        <authorList>
            <person name="Goeker M."/>
        </authorList>
    </citation>
    <scope>NUCLEOTIDE SEQUENCE [LARGE SCALE GENOMIC DNA]</scope>
    <source>
        <strain evidence="10 11">DSM 43850</strain>
    </source>
</reference>
<dbReference type="PRINTS" id="PR00344">
    <property type="entry name" value="BCTRLSENSOR"/>
</dbReference>
<dbReference type="Gene3D" id="3.40.50.2300">
    <property type="match status" value="1"/>
</dbReference>
<dbReference type="InterPro" id="IPR003661">
    <property type="entry name" value="HisK_dim/P_dom"/>
</dbReference>
<keyword evidence="8" id="KW-0175">Coiled coil</keyword>
<dbReference type="SUPFAM" id="SSF47384">
    <property type="entry name" value="Homodimeric domain of signal transducing histidine kinase"/>
    <property type="match status" value="1"/>
</dbReference>
<comment type="caution">
    <text evidence="10">The sequence shown here is derived from an EMBL/GenBank/DDBJ whole genome shotgun (WGS) entry which is preliminary data.</text>
</comment>
<evidence type="ECO:0000256" key="2">
    <source>
        <dbReference type="ARBA" id="ARBA00004236"/>
    </source>
</evidence>
<organism evidence="10 11">
    <name type="scientific">Kutzneria viridogrisea</name>
    <dbReference type="NCBI Taxonomy" id="47990"/>
    <lineage>
        <taxon>Bacteria</taxon>
        <taxon>Bacillati</taxon>
        <taxon>Actinomycetota</taxon>
        <taxon>Actinomycetes</taxon>
        <taxon>Pseudonocardiales</taxon>
        <taxon>Pseudonocardiaceae</taxon>
        <taxon>Kutzneria</taxon>
    </lineage>
</organism>
<evidence type="ECO:0000256" key="6">
    <source>
        <dbReference type="ARBA" id="ARBA00022777"/>
    </source>
</evidence>
<evidence type="ECO:0000313" key="11">
    <source>
        <dbReference type="Proteomes" id="UP000517916"/>
    </source>
</evidence>
<dbReference type="Gene3D" id="1.10.287.130">
    <property type="match status" value="1"/>
</dbReference>
<dbReference type="SUPFAM" id="SSF52172">
    <property type="entry name" value="CheY-like"/>
    <property type="match status" value="1"/>
</dbReference>
<evidence type="ECO:0000256" key="5">
    <source>
        <dbReference type="ARBA" id="ARBA00022679"/>
    </source>
</evidence>
<keyword evidence="11" id="KW-1185">Reference proteome</keyword>
<dbReference type="PANTHER" id="PTHR43711:SF31">
    <property type="entry name" value="HISTIDINE KINASE"/>
    <property type="match status" value="1"/>
</dbReference>
<evidence type="ECO:0000256" key="4">
    <source>
        <dbReference type="ARBA" id="ARBA00022553"/>
    </source>
</evidence>
<gene>
    <name evidence="10" type="ORF">BC739_001604</name>
</gene>
<dbReference type="Pfam" id="PF00512">
    <property type="entry name" value="HisKA"/>
    <property type="match status" value="1"/>
</dbReference>
<comment type="catalytic activity">
    <reaction evidence="1">
        <text>ATP + protein L-histidine = ADP + protein N-phospho-L-histidine.</text>
        <dbReference type="EC" id="2.7.13.3"/>
    </reaction>
</comment>
<dbReference type="InterPro" id="IPR036890">
    <property type="entry name" value="HATPase_C_sf"/>
</dbReference>
<name>A0ABR6BC15_9PSEU</name>
<proteinExistence type="predicted"/>
<dbReference type="SMART" id="SM00388">
    <property type="entry name" value="HisKA"/>
    <property type="match status" value="1"/>
</dbReference>
<dbReference type="CDD" id="cd00082">
    <property type="entry name" value="HisKA"/>
    <property type="match status" value="1"/>
</dbReference>
<dbReference type="PANTHER" id="PTHR43711">
    <property type="entry name" value="TWO-COMPONENT HISTIDINE KINASE"/>
    <property type="match status" value="1"/>
</dbReference>